<accession>A0A8H3IFA5</accession>
<reference evidence="2" key="1">
    <citation type="submission" date="2021-03" db="EMBL/GenBank/DDBJ databases">
        <authorList>
            <person name="Tagirdzhanova G."/>
        </authorList>
    </citation>
    <scope>NUCLEOTIDE SEQUENCE</scope>
</reference>
<feature type="region of interest" description="Disordered" evidence="1">
    <location>
        <begin position="258"/>
        <end position="305"/>
    </location>
</feature>
<gene>
    <name evidence="2" type="ORF">HETSPECPRED_001648</name>
</gene>
<organism evidence="2 3">
    <name type="scientific">Heterodermia speciosa</name>
    <dbReference type="NCBI Taxonomy" id="116794"/>
    <lineage>
        <taxon>Eukaryota</taxon>
        <taxon>Fungi</taxon>
        <taxon>Dikarya</taxon>
        <taxon>Ascomycota</taxon>
        <taxon>Pezizomycotina</taxon>
        <taxon>Lecanoromycetes</taxon>
        <taxon>OSLEUM clade</taxon>
        <taxon>Lecanoromycetidae</taxon>
        <taxon>Caliciales</taxon>
        <taxon>Physciaceae</taxon>
        <taxon>Heterodermia</taxon>
    </lineage>
</organism>
<sequence>MESTAMANHQEPCPSVDEAISWLMDSMSAAGVVGFSDEYIAPKDILQNWTTPPVEEPLDAPGNALLLKRFLNESYEEEILMQERVKIVNADKALRQQAKVEVHRRLLASGMSAKEIEETTGKKATLTTMTKLLYERQNPKPRGIETVWCRVVTGLPGTIGLSPMRLPRSASLRAIYELLREFVKAELLCTSLKGVPDEELDDIVSAWRYQIVTENDKGKIILTDKRRILLEHDSDYFDMIKKVTTSDPQTLFPLLTPVNPATSRPDMPTESVAPAELSTDEKSIQDGNCPSSGSEEGDANNAWDEWVQAEGFKPVDWKDVAKRIFQGKDVMDCPFPEEWGT</sequence>
<evidence type="ECO:0000313" key="2">
    <source>
        <dbReference type="EMBL" id="CAF9913745.1"/>
    </source>
</evidence>
<dbReference type="AlphaFoldDB" id="A0A8H3IFA5"/>
<comment type="caution">
    <text evidence="2">The sequence shown here is derived from an EMBL/GenBank/DDBJ whole genome shotgun (WGS) entry which is preliminary data.</text>
</comment>
<proteinExistence type="predicted"/>
<protein>
    <submittedName>
        <fullName evidence="2">Uncharacterized protein</fullName>
    </submittedName>
</protein>
<feature type="compositionally biased region" description="Polar residues" evidence="1">
    <location>
        <begin position="285"/>
        <end position="294"/>
    </location>
</feature>
<name>A0A8H3IFA5_9LECA</name>
<dbReference type="EMBL" id="CAJPDS010000013">
    <property type="protein sequence ID" value="CAF9913745.1"/>
    <property type="molecule type" value="Genomic_DNA"/>
</dbReference>
<keyword evidence="3" id="KW-1185">Reference proteome</keyword>
<dbReference type="OrthoDB" id="5362945at2759"/>
<evidence type="ECO:0000313" key="3">
    <source>
        <dbReference type="Proteomes" id="UP000664521"/>
    </source>
</evidence>
<evidence type="ECO:0000256" key="1">
    <source>
        <dbReference type="SAM" id="MobiDB-lite"/>
    </source>
</evidence>
<dbReference type="Proteomes" id="UP000664521">
    <property type="component" value="Unassembled WGS sequence"/>
</dbReference>